<dbReference type="InterPro" id="IPR011989">
    <property type="entry name" value="ARM-like"/>
</dbReference>
<dbReference type="PANTHER" id="PTHR10997">
    <property type="entry name" value="IMPORTIN-7, 8, 11"/>
    <property type="match status" value="1"/>
</dbReference>
<keyword evidence="5" id="KW-0653">Protein transport</keyword>
<comment type="subcellular location">
    <subcellularLocation>
        <location evidence="2">Cytoplasm</location>
    </subcellularLocation>
    <subcellularLocation>
        <location evidence="1">Nucleus</location>
    </subcellularLocation>
</comment>
<keyword evidence="7" id="KW-0175">Coiled coil</keyword>
<sequence length="1130" mass="126594">MEDQLVFALTHTLNPDKEKRKQAEEFLAKSSAKEQFIVALLKVIARSDVDNSVKLSAAVQAKNLITLNWIRTGDELRDKFDSKRYFGNTAKIVIPESDKVLIRENVVEVVALAPDLKIRKNLAVCVKHLCLEDFPERWTRVVQDALNLLATQDLGRVHAGLVVLNCLYKKYAFKSKPEQREPFNEVVARTLPVVQQLFEGLMSQNQTNPEAAMLIKLCCKIYLQAIMMGLPPTAAEPQRLQTWVKLSATVLLKSVPEGEQPGTPGADPKFGWWKAKRRAIEILERLITKYGFPKYCNDWPDFCALVTGPNGVAQQFILPAALQIFKMRFEMGQYVSDIVLCTSLVIIEHTMEFASMFKTIKPEIPFFLQQVLLPTLCWKEETLQEWETDPQQLVFDLFSFENVFASRGESFQRDAAYTLGSLCRLRKRYALPRTLEILSQVMSAYKQNPDNAQSALKMCGALRALSSLSGLLMEDKTVPHEQLLSEYVLPAFSSRFGFLRFDACDCMSKFVKVTLSSPQMEHAVADAMTSLVLDKELPVRVKASCALRKLLKNGTFAMHEVVRSKIEGIIRTLLAITREVAIDEVLSTLQAVIKRFPDSVLPLAVDICENISQTYLRYALEKNALEEEEGCETEMAAMDCMESIDLILSALCSGNDKERAVQVLSSLVRVLGPLINLVFVVGGTGGLNSNETDPLAQMAFVCGQTLFNGELPTVYIDMLESFETALHMIHLICFHTRSVPAQFWTLVPIFAYTIKALGSEYSEQMFSVIETMIQMDPQGFLRPGPNGISNVDIVFQMVGASIKECCDAAYEAQGQEENDDENDDEDFGFDQDMYQDDTILDKEAANAAYMFSTTLQSCSGQMDKYVKPIVDMMFTATDAPLENPWVFTNFLNVIESAIYYNPQLAVEALGPEKLGVFIQRCLEYLESHLVVSEKLICILAFVRLLTIPPSASPQQLNAERPNLIIAISELAKNLHKLREVIAKEKATLQEQAQKAAKDPMAAFKAAKAADDEYDIEDMGDENGPTDVPEEYNAWDLDNDPQTALTESERMAMFAQEEVDEDEEDEAEDLEATESPVDNIDEYVFLYSSLAQAHPDSRTAFETALGQVGLENSEAVTIIQQMLAEGQKRSG</sequence>
<keyword evidence="4" id="KW-0963">Cytoplasm</keyword>
<evidence type="ECO:0000256" key="1">
    <source>
        <dbReference type="ARBA" id="ARBA00004123"/>
    </source>
</evidence>
<dbReference type="EMBL" id="HBHK01009448">
    <property type="protein sequence ID" value="CAD9677592.1"/>
    <property type="molecule type" value="Transcribed_RNA"/>
</dbReference>
<dbReference type="PANTHER" id="PTHR10997:SF18">
    <property type="entry name" value="D-IMPORTIN 7_RANBP7"/>
    <property type="match status" value="1"/>
</dbReference>
<evidence type="ECO:0000256" key="3">
    <source>
        <dbReference type="ARBA" id="ARBA00022448"/>
    </source>
</evidence>
<evidence type="ECO:0000256" key="5">
    <source>
        <dbReference type="ARBA" id="ARBA00022927"/>
    </source>
</evidence>
<dbReference type="AlphaFoldDB" id="A0A7S2WBV7"/>
<reference evidence="10" key="1">
    <citation type="submission" date="2021-01" db="EMBL/GenBank/DDBJ databases">
        <authorList>
            <person name="Corre E."/>
            <person name="Pelletier E."/>
            <person name="Niang G."/>
            <person name="Scheremetjew M."/>
            <person name="Finn R."/>
            <person name="Kale V."/>
            <person name="Holt S."/>
            <person name="Cochrane G."/>
            <person name="Meng A."/>
            <person name="Brown T."/>
            <person name="Cohen L."/>
        </authorList>
    </citation>
    <scope>NUCLEOTIDE SEQUENCE</scope>
    <source>
        <strain evidence="10">NY070348D</strain>
    </source>
</reference>
<evidence type="ECO:0000313" key="10">
    <source>
        <dbReference type="EMBL" id="CAD9677609.1"/>
    </source>
</evidence>
<evidence type="ECO:0000313" key="9">
    <source>
        <dbReference type="EMBL" id="CAD9677592.1"/>
    </source>
</evidence>
<name>A0A7S2WBV7_9STRA</name>
<evidence type="ECO:0000256" key="6">
    <source>
        <dbReference type="ARBA" id="ARBA00023242"/>
    </source>
</evidence>
<evidence type="ECO:0000259" key="8">
    <source>
        <dbReference type="PROSITE" id="PS50166"/>
    </source>
</evidence>
<dbReference type="SMART" id="SM00913">
    <property type="entry name" value="IBN_N"/>
    <property type="match status" value="1"/>
</dbReference>
<dbReference type="SUPFAM" id="SSF48371">
    <property type="entry name" value="ARM repeat"/>
    <property type="match status" value="1"/>
</dbReference>
<dbReference type="InterPro" id="IPR016024">
    <property type="entry name" value="ARM-type_fold"/>
</dbReference>
<dbReference type="Pfam" id="PF03810">
    <property type="entry name" value="IBN_N"/>
    <property type="match status" value="1"/>
</dbReference>
<dbReference type="GO" id="GO:0006606">
    <property type="term" value="P:protein import into nucleus"/>
    <property type="evidence" value="ECO:0007669"/>
    <property type="project" value="TreeGrafter"/>
</dbReference>
<accession>A0A7S2WBV7</accession>
<protein>
    <recommendedName>
        <fullName evidence="8">Importin N-terminal domain-containing protein</fullName>
    </recommendedName>
</protein>
<dbReference type="EMBL" id="HBHK01009459">
    <property type="protein sequence ID" value="CAD9677609.1"/>
    <property type="molecule type" value="Transcribed_RNA"/>
</dbReference>
<dbReference type="InterPro" id="IPR001494">
    <property type="entry name" value="Importin-beta_N"/>
</dbReference>
<dbReference type="PROSITE" id="PS50166">
    <property type="entry name" value="IMPORTIN_B_NT"/>
    <property type="match status" value="1"/>
</dbReference>
<keyword evidence="6" id="KW-0539">Nucleus</keyword>
<organism evidence="10">
    <name type="scientific">Mucochytrium quahogii</name>
    <dbReference type="NCBI Taxonomy" id="96639"/>
    <lineage>
        <taxon>Eukaryota</taxon>
        <taxon>Sar</taxon>
        <taxon>Stramenopiles</taxon>
        <taxon>Bigyra</taxon>
        <taxon>Labyrinthulomycetes</taxon>
        <taxon>Thraustochytrida</taxon>
        <taxon>Thraustochytriidae</taxon>
        <taxon>Mucochytrium</taxon>
    </lineage>
</organism>
<feature type="domain" description="Importin N-terminal" evidence="8">
    <location>
        <begin position="23"/>
        <end position="112"/>
    </location>
</feature>
<proteinExistence type="predicted"/>
<evidence type="ECO:0000256" key="2">
    <source>
        <dbReference type="ARBA" id="ARBA00004496"/>
    </source>
</evidence>
<gene>
    <name evidence="9" type="ORF">QSP1433_LOCUS5850</name>
    <name evidence="10" type="ORF">QSP1433_LOCUS5856</name>
</gene>
<evidence type="ECO:0000256" key="4">
    <source>
        <dbReference type="ARBA" id="ARBA00022490"/>
    </source>
</evidence>
<evidence type="ECO:0000256" key="7">
    <source>
        <dbReference type="SAM" id="Coils"/>
    </source>
</evidence>
<feature type="coiled-coil region" evidence="7">
    <location>
        <begin position="967"/>
        <end position="998"/>
    </location>
</feature>
<dbReference type="GO" id="GO:0005829">
    <property type="term" value="C:cytosol"/>
    <property type="evidence" value="ECO:0007669"/>
    <property type="project" value="TreeGrafter"/>
</dbReference>
<keyword evidence="3" id="KW-0813">Transport</keyword>
<dbReference type="Gene3D" id="1.25.10.10">
    <property type="entry name" value="Leucine-rich Repeat Variant"/>
    <property type="match status" value="1"/>
</dbReference>
<dbReference type="GO" id="GO:0031267">
    <property type="term" value="F:small GTPase binding"/>
    <property type="evidence" value="ECO:0007669"/>
    <property type="project" value="InterPro"/>
</dbReference>
<dbReference type="GO" id="GO:0005635">
    <property type="term" value="C:nuclear envelope"/>
    <property type="evidence" value="ECO:0007669"/>
    <property type="project" value="TreeGrafter"/>
</dbReference>